<comment type="function">
    <text evidence="1">Involved in DNA recombination.</text>
</comment>
<evidence type="ECO:0000256" key="5">
    <source>
        <dbReference type="ARBA" id="ARBA00023172"/>
    </source>
</evidence>
<keyword evidence="4" id="KW-0175">Coiled coil</keyword>
<keyword evidence="7" id="KW-1133">Transmembrane helix</keyword>
<evidence type="ECO:0000256" key="2">
    <source>
        <dbReference type="ARBA" id="ARBA00009840"/>
    </source>
</evidence>
<dbReference type="AlphaFoldDB" id="A0A0C1MTW3"/>
<sequence length="425" mass="48719">MPLYLIYALLGISIGMAITIAVLLIKHQTSCNLIRELKFSLTRLSEIIEVNSKQAREDSFQHLTHTNNSIRDSLQSMGQMQKNQLELFGKQISDLTKLNEIKFDNIRKDLSESLHKLQTDNSLKLEKMRETVEEKLHNTLETRLSESFKMVSERLEVVHKGLGEMQTLASGVGDLKKVLTNIKVRGIWGEVQLDSLITQMLTHEQYEKNVLVIPEKSNRVEFAVKLPGKELEKTVWLPIDSKFPIEDFHRLLEAQEKGSLEEVEQYSKLLESSIKSCAKLISEKYIQPPHTTDFAIMFLPVETLYAEAIRRTGLIEYLQREYRIIITSPTTLSAILNSLQMGFKTLVIEKRSSEVWKVLSAVKNEFYKFSDILNKTKLKLDQASKVIGDAEVRTRSIQRKLKNVESLSENDNSGELQDLVEPPIM</sequence>
<reference evidence="8 9" key="1">
    <citation type="submission" date="2014-11" db="EMBL/GenBank/DDBJ databases">
        <title>A Rickettsiales Symbiont of Amoebae With Ancient Features.</title>
        <authorList>
            <person name="Schulz F."/>
            <person name="Martijn J."/>
            <person name="Wascher F."/>
            <person name="Kostanjsek R."/>
            <person name="Ettema T.J."/>
            <person name="Horn M."/>
        </authorList>
    </citation>
    <scope>NUCLEOTIDE SEQUENCE [LARGE SCALE GENOMIC DNA]</scope>
    <source>
        <strain evidence="8 9">UWC36</strain>
    </source>
</reference>
<dbReference type="PANTHER" id="PTHR30563:SF0">
    <property type="entry name" value="DNA RECOMBINATION PROTEIN RMUC"/>
    <property type="match status" value="1"/>
</dbReference>
<protein>
    <recommendedName>
        <fullName evidence="3">DNA recombination protein RmuC homolog</fullName>
    </recommendedName>
</protein>
<proteinExistence type="inferred from homology"/>
<accession>A0A0C1MTW3</accession>
<comment type="similarity">
    <text evidence="2">Belongs to the RmuC family.</text>
</comment>
<dbReference type="Pfam" id="PF02646">
    <property type="entry name" value="RmuC"/>
    <property type="match status" value="1"/>
</dbReference>
<comment type="caution">
    <text evidence="8">The sequence shown here is derived from an EMBL/GenBank/DDBJ whole genome shotgun (WGS) entry which is preliminary data.</text>
</comment>
<dbReference type="EMBL" id="JSWE01000092">
    <property type="protein sequence ID" value="KIE05537.1"/>
    <property type="molecule type" value="Genomic_DNA"/>
</dbReference>
<dbReference type="RefSeq" id="WP_039455755.1">
    <property type="nucleotide sequence ID" value="NZ_JSWE01000092.1"/>
</dbReference>
<dbReference type="Proteomes" id="UP000031258">
    <property type="component" value="Unassembled WGS sequence"/>
</dbReference>
<dbReference type="STRING" id="86105.NF27_DP00810"/>
<evidence type="ECO:0000256" key="4">
    <source>
        <dbReference type="ARBA" id="ARBA00023054"/>
    </source>
</evidence>
<keyword evidence="5" id="KW-0233">DNA recombination</keyword>
<dbReference type="InterPro" id="IPR003798">
    <property type="entry name" value="DNA_recombination_RmuC"/>
</dbReference>
<keyword evidence="7" id="KW-0472">Membrane</keyword>
<name>A0A0C1MTW3_9RICK</name>
<feature type="compositionally biased region" description="Polar residues" evidence="6">
    <location>
        <begin position="405"/>
        <end position="415"/>
    </location>
</feature>
<organism evidence="8 9">
    <name type="scientific">Candidatus Jidaibacter acanthamoebae</name>
    <dbReference type="NCBI Taxonomy" id="86105"/>
    <lineage>
        <taxon>Bacteria</taxon>
        <taxon>Pseudomonadati</taxon>
        <taxon>Pseudomonadota</taxon>
        <taxon>Alphaproteobacteria</taxon>
        <taxon>Rickettsiales</taxon>
        <taxon>Candidatus Midichloriaceae</taxon>
        <taxon>Candidatus Jidaibacter</taxon>
    </lineage>
</organism>
<feature type="transmembrane region" description="Helical" evidence="7">
    <location>
        <begin position="6"/>
        <end position="25"/>
    </location>
</feature>
<dbReference type="PATRIC" id="fig|86105.3.peg.628"/>
<evidence type="ECO:0000256" key="6">
    <source>
        <dbReference type="SAM" id="MobiDB-lite"/>
    </source>
</evidence>
<dbReference type="PANTHER" id="PTHR30563">
    <property type="entry name" value="DNA RECOMBINATION PROTEIN RMUC"/>
    <property type="match status" value="1"/>
</dbReference>
<evidence type="ECO:0000256" key="1">
    <source>
        <dbReference type="ARBA" id="ARBA00003416"/>
    </source>
</evidence>
<evidence type="ECO:0000313" key="8">
    <source>
        <dbReference type="EMBL" id="KIE05537.1"/>
    </source>
</evidence>
<dbReference type="OrthoDB" id="370725at2"/>
<dbReference type="GO" id="GO:0006310">
    <property type="term" value="P:DNA recombination"/>
    <property type="evidence" value="ECO:0007669"/>
    <property type="project" value="UniProtKB-KW"/>
</dbReference>
<evidence type="ECO:0000313" key="9">
    <source>
        <dbReference type="Proteomes" id="UP000031258"/>
    </source>
</evidence>
<evidence type="ECO:0000256" key="7">
    <source>
        <dbReference type="SAM" id="Phobius"/>
    </source>
</evidence>
<keyword evidence="9" id="KW-1185">Reference proteome</keyword>
<keyword evidence="7" id="KW-0812">Transmembrane</keyword>
<evidence type="ECO:0000256" key="3">
    <source>
        <dbReference type="ARBA" id="ARBA00021840"/>
    </source>
</evidence>
<feature type="region of interest" description="Disordered" evidence="6">
    <location>
        <begin position="404"/>
        <end position="425"/>
    </location>
</feature>
<gene>
    <name evidence="8" type="primary">rmuC_2</name>
    <name evidence="8" type="ORF">NF27_DP00810</name>
</gene>